<feature type="non-terminal residue" evidence="8">
    <location>
        <position position="184"/>
    </location>
</feature>
<evidence type="ECO:0000313" key="8">
    <source>
        <dbReference type="EMBL" id="GKT28417.1"/>
    </source>
</evidence>
<dbReference type="InterPro" id="IPR000014">
    <property type="entry name" value="PAS"/>
</dbReference>
<dbReference type="EMBL" id="BQXS01007724">
    <property type="protein sequence ID" value="GKT28417.1"/>
    <property type="molecule type" value="Genomic_DNA"/>
</dbReference>
<evidence type="ECO:0000256" key="4">
    <source>
        <dbReference type="ARBA" id="ARBA00022679"/>
    </source>
</evidence>
<dbReference type="PROSITE" id="PS50112">
    <property type="entry name" value="PAS"/>
    <property type="match status" value="1"/>
</dbReference>
<evidence type="ECO:0000259" key="6">
    <source>
        <dbReference type="PROSITE" id="PS50112"/>
    </source>
</evidence>
<reference evidence="8" key="1">
    <citation type="submission" date="2022-03" db="EMBL/GenBank/DDBJ databases">
        <title>Draft genome sequence of Aduncisulcus paluster, a free-living microaerophilic Fornicata.</title>
        <authorList>
            <person name="Yuyama I."/>
            <person name="Kume K."/>
            <person name="Tamura T."/>
            <person name="Inagaki Y."/>
            <person name="Hashimoto T."/>
        </authorList>
    </citation>
    <scope>NUCLEOTIDE SEQUENCE</scope>
    <source>
        <strain evidence="8">NY0171</strain>
    </source>
</reference>
<evidence type="ECO:0000256" key="3">
    <source>
        <dbReference type="ARBA" id="ARBA00022553"/>
    </source>
</evidence>
<comment type="caution">
    <text evidence="8">The sequence shown here is derived from an EMBL/GenBank/DDBJ whole genome shotgun (WGS) entry which is preliminary data.</text>
</comment>
<proteinExistence type="predicted"/>
<dbReference type="InterPro" id="IPR052162">
    <property type="entry name" value="Sensor_kinase/Photoreceptor"/>
</dbReference>
<dbReference type="NCBIfam" id="TIGR00229">
    <property type="entry name" value="sensory_box"/>
    <property type="match status" value="1"/>
</dbReference>
<evidence type="ECO:0000256" key="2">
    <source>
        <dbReference type="ARBA" id="ARBA00012438"/>
    </source>
</evidence>
<feature type="domain" description="PAC" evidence="7">
    <location>
        <begin position="1"/>
        <end position="19"/>
    </location>
</feature>
<dbReference type="Proteomes" id="UP001057375">
    <property type="component" value="Unassembled WGS sequence"/>
</dbReference>
<dbReference type="Gene3D" id="3.30.450.20">
    <property type="entry name" value="PAS domain"/>
    <property type="match status" value="2"/>
</dbReference>
<evidence type="ECO:0000256" key="1">
    <source>
        <dbReference type="ARBA" id="ARBA00000085"/>
    </source>
</evidence>
<gene>
    <name evidence="8" type="ORF">ADUPG1_004936</name>
</gene>
<dbReference type="InterPro" id="IPR000700">
    <property type="entry name" value="PAS-assoc_C"/>
</dbReference>
<protein>
    <recommendedName>
        <fullName evidence="2">histidine kinase</fullName>
        <ecNumber evidence="2">2.7.13.3</ecNumber>
    </recommendedName>
</protein>
<evidence type="ECO:0000313" key="9">
    <source>
        <dbReference type="Proteomes" id="UP001057375"/>
    </source>
</evidence>
<evidence type="ECO:0000256" key="5">
    <source>
        <dbReference type="ARBA" id="ARBA00022777"/>
    </source>
</evidence>
<accession>A0ABQ5K957</accession>
<keyword evidence="3" id="KW-0597">Phosphoprotein</keyword>
<dbReference type="InterPro" id="IPR013767">
    <property type="entry name" value="PAS_fold"/>
</dbReference>
<organism evidence="8 9">
    <name type="scientific">Aduncisulcus paluster</name>
    <dbReference type="NCBI Taxonomy" id="2918883"/>
    <lineage>
        <taxon>Eukaryota</taxon>
        <taxon>Metamonada</taxon>
        <taxon>Carpediemonas-like organisms</taxon>
        <taxon>Aduncisulcus</taxon>
    </lineage>
</organism>
<dbReference type="SUPFAM" id="SSF55785">
    <property type="entry name" value="PYP-like sensor domain (PAS domain)"/>
    <property type="match status" value="2"/>
</dbReference>
<dbReference type="EC" id="2.7.13.3" evidence="2"/>
<keyword evidence="5" id="KW-0418">Kinase</keyword>
<dbReference type="CDD" id="cd00130">
    <property type="entry name" value="PAS"/>
    <property type="match status" value="1"/>
</dbReference>
<sequence>MGTVLDVTERAQAEEELRASEEKMRAMSESSYDAVIVVDENDVISFWNSAAENMFGWKVEEVIGRKLHPLITPKDYLHQVGDGMKQFARTGQGPLIGLVKEMPAVRRNGEVFLAERSVTSFKLGDSYLAVGSVRDITERKHLEQKLRHSADRLALALKAGGIGVWEWNLHTNALEWDDQMFRLY</sequence>
<dbReference type="PANTHER" id="PTHR43304">
    <property type="entry name" value="PHYTOCHROME-LIKE PROTEIN CPH1"/>
    <property type="match status" value="1"/>
</dbReference>
<dbReference type="InterPro" id="IPR035965">
    <property type="entry name" value="PAS-like_dom_sf"/>
</dbReference>
<name>A0ABQ5K957_9EUKA</name>
<keyword evidence="4" id="KW-0808">Transferase</keyword>
<comment type="catalytic activity">
    <reaction evidence="1">
        <text>ATP + protein L-histidine = ADP + protein N-phospho-L-histidine.</text>
        <dbReference type="EC" id="2.7.13.3"/>
    </reaction>
</comment>
<dbReference type="SMART" id="SM00091">
    <property type="entry name" value="PAS"/>
    <property type="match status" value="1"/>
</dbReference>
<evidence type="ECO:0000259" key="7">
    <source>
        <dbReference type="PROSITE" id="PS50113"/>
    </source>
</evidence>
<dbReference type="PANTHER" id="PTHR43304:SF1">
    <property type="entry name" value="PAC DOMAIN-CONTAINING PROTEIN"/>
    <property type="match status" value="1"/>
</dbReference>
<dbReference type="PROSITE" id="PS50113">
    <property type="entry name" value="PAC"/>
    <property type="match status" value="2"/>
</dbReference>
<feature type="domain" description="PAC" evidence="7">
    <location>
        <begin position="98"/>
        <end position="148"/>
    </location>
</feature>
<feature type="domain" description="PAS" evidence="6">
    <location>
        <begin position="20"/>
        <end position="75"/>
    </location>
</feature>
<dbReference type="Pfam" id="PF00989">
    <property type="entry name" value="PAS"/>
    <property type="match status" value="1"/>
</dbReference>
<keyword evidence="9" id="KW-1185">Reference proteome</keyword>